<evidence type="ECO:0000313" key="9">
    <source>
        <dbReference type="EMBL" id="KAG5186038.1"/>
    </source>
</evidence>
<evidence type="ECO:0000256" key="4">
    <source>
        <dbReference type="ARBA" id="ARBA00022763"/>
    </source>
</evidence>
<dbReference type="GO" id="GO:0003697">
    <property type="term" value="F:single-stranded DNA binding"/>
    <property type="evidence" value="ECO:0007669"/>
    <property type="project" value="InterPro"/>
</dbReference>
<gene>
    <name evidence="9" type="ORF">JKP88DRAFT_136713</name>
</gene>
<dbReference type="PANTHER" id="PTHR16171:SF7">
    <property type="entry name" value="DNA REPAIR PROTEIN RAD2"/>
    <property type="match status" value="1"/>
</dbReference>
<dbReference type="InterPro" id="IPR006084">
    <property type="entry name" value="XPG/Rad2"/>
</dbReference>
<dbReference type="Gene3D" id="3.40.50.1010">
    <property type="entry name" value="5'-nuclease"/>
    <property type="match status" value="1"/>
</dbReference>
<dbReference type="GO" id="GO:0005634">
    <property type="term" value="C:nucleus"/>
    <property type="evidence" value="ECO:0007669"/>
    <property type="project" value="UniProtKB-SubCell"/>
</dbReference>
<dbReference type="GO" id="GO:0016788">
    <property type="term" value="F:hydrolase activity, acting on ester bonds"/>
    <property type="evidence" value="ECO:0007669"/>
    <property type="project" value="InterPro"/>
</dbReference>
<comment type="similarity">
    <text evidence="2">Belongs to the XPG/RAD2 endonuclease family. XPG subfamily.</text>
</comment>
<name>A0A836CI30_9STRA</name>
<evidence type="ECO:0000259" key="8">
    <source>
        <dbReference type="SMART" id="SM00485"/>
    </source>
</evidence>
<dbReference type="Pfam" id="PF00752">
    <property type="entry name" value="XPG_N"/>
    <property type="match status" value="1"/>
</dbReference>
<comment type="caution">
    <text evidence="9">The sequence shown here is derived from an EMBL/GenBank/DDBJ whole genome shotgun (WGS) entry which is preliminary data.</text>
</comment>
<dbReference type="PANTHER" id="PTHR16171">
    <property type="entry name" value="DNA REPAIR PROTEIN COMPLEMENTING XP-G CELLS-RELATED"/>
    <property type="match status" value="1"/>
</dbReference>
<dbReference type="SUPFAM" id="SSF88723">
    <property type="entry name" value="PIN domain-like"/>
    <property type="match status" value="1"/>
</dbReference>
<dbReference type="InterPro" id="IPR006085">
    <property type="entry name" value="XPG_DNA_repair_N"/>
</dbReference>
<accession>A0A836CI30</accession>
<proteinExistence type="inferred from homology"/>
<evidence type="ECO:0000256" key="2">
    <source>
        <dbReference type="ARBA" id="ARBA00005283"/>
    </source>
</evidence>
<dbReference type="SMART" id="SM00485">
    <property type="entry name" value="XPGN"/>
    <property type="match status" value="1"/>
</dbReference>
<keyword evidence="7" id="KW-0539">Nucleus</keyword>
<dbReference type="InterPro" id="IPR001044">
    <property type="entry name" value="XPG/Rad2_eukaryotes"/>
</dbReference>
<dbReference type="PRINTS" id="PR00066">
    <property type="entry name" value="XRODRMPGMNTG"/>
</dbReference>
<dbReference type="GO" id="GO:0006289">
    <property type="term" value="P:nucleotide-excision repair"/>
    <property type="evidence" value="ECO:0007669"/>
    <property type="project" value="InterPro"/>
</dbReference>
<evidence type="ECO:0000256" key="3">
    <source>
        <dbReference type="ARBA" id="ARBA00022759"/>
    </source>
</evidence>
<keyword evidence="6" id="KW-0234">DNA repair</keyword>
<evidence type="ECO:0000313" key="10">
    <source>
        <dbReference type="Proteomes" id="UP000664859"/>
    </source>
</evidence>
<feature type="domain" description="XPG N-terminal" evidence="8">
    <location>
        <begin position="1"/>
        <end position="98"/>
    </location>
</feature>
<keyword evidence="5" id="KW-0496">Mitochondrion</keyword>
<evidence type="ECO:0000256" key="5">
    <source>
        <dbReference type="ARBA" id="ARBA00023128"/>
    </source>
</evidence>
<organism evidence="9 10">
    <name type="scientific">Tribonema minus</name>
    <dbReference type="NCBI Taxonomy" id="303371"/>
    <lineage>
        <taxon>Eukaryota</taxon>
        <taxon>Sar</taxon>
        <taxon>Stramenopiles</taxon>
        <taxon>Ochrophyta</taxon>
        <taxon>PX clade</taxon>
        <taxon>Xanthophyceae</taxon>
        <taxon>Tribonematales</taxon>
        <taxon>Tribonemataceae</taxon>
        <taxon>Tribonema</taxon>
    </lineage>
</organism>
<reference evidence="9" key="1">
    <citation type="submission" date="2021-02" db="EMBL/GenBank/DDBJ databases">
        <title>First Annotated Genome of the Yellow-green Alga Tribonema minus.</title>
        <authorList>
            <person name="Mahan K.M."/>
        </authorList>
    </citation>
    <scope>NUCLEOTIDE SEQUENCE</scope>
    <source>
        <strain evidence="9">UTEX B ZZ1240</strain>
    </source>
</reference>
<keyword evidence="10" id="KW-1185">Reference proteome</keyword>
<evidence type="ECO:0000256" key="6">
    <source>
        <dbReference type="ARBA" id="ARBA00023204"/>
    </source>
</evidence>
<feature type="non-terminal residue" evidence="9">
    <location>
        <position position="135"/>
    </location>
</feature>
<comment type="subcellular location">
    <subcellularLocation>
        <location evidence="1">Nucleus</location>
    </subcellularLocation>
</comment>
<dbReference type="AlphaFoldDB" id="A0A836CI30"/>
<dbReference type="Proteomes" id="UP000664859">
    <property type="component" value="Unassembled WGS sequence"/>
</dbReference>
<keyword evidence="4" id="KW-0227">DNA damage</keyword>
<evidence type="ECO:0000256" key="1">
    <source>
        <dbReference type="ARBA" id="ARBA00004123"/>
    </source>
</evidence>
<dbReference type="PRINTS" id="PR00853">
    <property type="entry name" value="XPGRADSUPER"/>
</dbReference>
<dbReference type="PROSITE" id="PS00841">
    <property type="entry name" value="XPG_1"/>
    <property type="match status" value="1"/>
</dbReference>
<sequence>MGVNNLWKLLSPAGRRISIETLERKTLAVDVSIWLVKFIKTMRQDDGAVMKNAHIIGTLRRVIKLLYHRIRPVFVFDGGAPSLKEQTLRARRRMRQDAEVNVTKQAQRILTAQLKRIATANAKANAAAAAAATSK</sequence>
<protein>
    <submittedName>
        <fullName evidence="9">XPG N-terminal domain-containing protein</fullName>
    </submittedName>
</protein>
<dbReference type="EMBL" id="JAFCMP010000113">
    <property type="protein sequence ID" value="KAG5186038.1"/>
    <property type="molecule type" value="Genomic_DNA"/>
</dbReference>
<dbReference type="GO" id="GO:0004520">
    <property type="term" value="F:DNA endonuclease activity"/>
    <property type="evidence" value="ECO:0007669"/>
    <property type="project" value="TreeGrafter"/>
</dbReference>
<evidence type="ECO:0000256" key="7">
    <source>
        <dbReference type="ARBA" id="ARBA00023242"/>
    </source>
</evidence>
<dbReference type="CDD" id="cd09868">
    <property type="entry name" value="PIN_XPG_RAD2"/>
    <property type="match status" value="1"/>
</dbReference>
<keyword evidence="3" id="KW-0255">Endonuclease</keyword>
<dbReference type="InterPro" id="IPR019974">
    <property type="entry name" value="XPG_CS"/>
</dbReference>
<dbReference type="InterPro" id="IPR029060">
    <property type="entry name" value="PIN-like_dom_sf"/>
</dbReference>
<keyword evidence="3" id="KW-0540">Nuclease</keyword>
<dbReference type="OrthoDB" id="200278at2759"/>
<keyword evidence="3" id="KW-0378">Hydrolase</keyword>